<gene>
    <name evidence="2" type="ORF">NZD86_24170</name>
    <name evidence="1" type="ORF">NZD86_24470</name>
</gene>
<keyword evidence="1" id="KW-0614">Plasmid</keyword>
<protein>
    <recommendedName>
        <fullName evidence="4">PepSY domain-containing protein</fullName>
    </recommendedName>
</protein>
<keyword evidence="3" id="KW-1185">Reference proteome</keyword>
<evidence type="ECO:0000313" key="3">
    <source>
        <dbReference type="Proteomes" id="UP001164803"/>
    </source>
</evidence>
<dbReference type="RefSeq" id="WP_268047168.1">
    <property type="nucleotide sequence ID" value="NZ_CP104066.1"/>
</dbReference>
<organism evidence="1 3">
    <name type="scientific">Alicyclobacillus dauci</name>
    <dbReference type="NCBI Taxonomy" id="1475485"/>
    <lineage>
        <taxon>Bacteria</taxon>
        <taxon>Bacillati</taxon>
        <taxon>Bacillota</taxon>
        <taxon>Bacilli</taxon>
        <taxon>Bacillales</taxon>
        <taxon>Alicyclobacillaceae</taxon>
        <taxon>Alicyclobacillus</taxon>
    </lineage>
</organism>
<accession>A0ABY6Z9F9</accession>
<sequence length="48" mass="5583">MTIQMFRLRKDGVLFWYVVDTITGEILSTWEVGGDDKYENESDLIVAK</sequence>
<dbReference type="EMBL" id="CP104066">
    <property type="protein sequence ID" value="WAH39585.1"/>
    <property type="molecule type" value="Genomic_DNA"/>
</dbReference>
<evidence type="ECO:0000313" key="1">
    <source>
        <dbReference type="EMBL" id="WAH39525.1"/>
    </source>
</evidence>
<geneLocation type="plasmid" evidence="1 3">
    <name>unnamed2</name>
</geneLocation>
<dbReference type="Proteomes" id="UP001164803">
    <property type="component" value="Plasmid unnamed2"/>
</dbReference>
<name>A0ABY6Z9F9_9BACL</name>
<dbReference type="EMBL" id="CP104066">
    <property type="protein sequence ID" value="WAH39525.1"/>
    <property type="molecule type" value="Genomic_DNA"/>
</dbReference>
<proteinExistence type="predicted"/>
<evidence type="ECO:0000313" key="2">
    <source>
        <dbReference type="EMBL" id="WAH39585.1"/>
    </source>
</evidence>
<reference evidence="1" key="1">
    <citation type="submission" date="2022-08" db="EMBL/GenBank/DDBJ databases">
        <title>Alicyclobacillus dauci DSM2870, complete genome.</title>
        <authorList>
            <person name="Wang Q."/>
            <person name="Cai R."/>
            <person name="Wang Z."/>
        </authorList>
    </citation>
    <scope>NUCLEOTIDE SEQUENCE</scope>
    <source>
        <strain evidence="1">DSM 28700</strain>
        <plasmid evidence="1">unnamed2</plasmid>
    </source>
</reference>
<evidence type="ECO:0008006" key="4">
    <source>
        <dbReference type="Google" id="ProtNLM"/>
    </source>
</evidence>